<dbReference type="Proteomes" id="UP000240760">
    <property type="component" value="Unassembled WGS sequence"/>
</dbReference>
<keyword evidence="2" id="KW-1185">Reference proteome</keyword>
<evidence type="ECO:0000313" key="1">
    <source>
        <dbReference type="EMBL" id="PTB81497.1"/>
    </source>
</evidence>
<organism evidence="1 2">
    <name type="scientific">Trichoderma longibrachiatum ATCC 18648</name>
    <dbReference type="NCBI Taxonomy" id="983965"/>
    <lineage>
        <taxon>Eukaryota</taxon>
        <taxon>Fungi</taxon>
        <taxon>Dikarya</taxon>
        <taxon>Ascomycota</taxon>
        <taxon>Pezizomycotina</taxon>
        <taxon>Sordariomycetes</taxon>
        <taxon>Hypocreomycetidae</taxon>
        <taxon>Hypocreales</taxon>
        <taxon>Hypocreaceae</taxon>
        <taxon>Trichoderma</taxon>
    </lineage>
</organism>
<reference evidence="1 2" key="1">
    <citation type="submission" date="2016-07" db="EMBL/GenBank/DDBJ databases">
        <title>Multiple horizontal gene transfer events from other fungi enriched the ability of initially mycotrophic Trichoderma (Ascomycota) to feed on dead plant biomass.</title>
        <authorList>
            <consortium name="DOE Joint Genome Institute"/>
            <person name="Aerts A."/>
            <person name="Atanasova L."/>
            <person name="Chenthamara K."/>
            <person name="Zhang J."/>
            <person name="Grujic M."/>
            <person name="Henrissat B."/>
            <person name="Kuo A."/>
            <person name="Salamov A."/>
            <person name="Lipzen A."/>
            <person name="Labutti K."/>
            <person name="Barry K."/>
            <person name="Miao Y."/>
            <person name="Rahimi M.J."/>
            <person name="Shen Q."/>
            <person name="Grigoriev I.V."/>
            <person name="Kubicek C.P."/>
            <person name="Druzhinina I.S."/>
        </authorList>
    </citation>
    <scope>NUCLEOTIDE SEQUENCE [LARGE SCALE GENOMIC DNA]</scope>
    <source>
        <strain evidence="1 2">ATCC 18648</strain>
    </source>
</reference>
<evidence type="ECO:0000313" key="2">
    <source>
        <dbReference type="Proteomes" id="UP000240760"/>
    </source>
</evidence>
<name>A0A2T4CIU0_TRILO</name>
<accession>A0A2T4CIU0</accession>
<dbReference type="AlphaFoldDB" id="A0A2T4CIU0"/>
<sequence length="207" mass="23486">MLRDVFRSMRVIQTSITRRSQTQCAAVNSVVETLLRLASPQQQDSPSGQMEPWCDWKRLPVANMRRLWVPIWCQIHRQHRRSAQPSHHMPPEAFGHCSSRAVVQQALSQSTLAVGRRANKQREKSIRYSDAAAEMEVEALRRGAPSCCSLLPFFLPAKSWLIGPASQLATRQSSAGDWAWNPGTPTLLPRRYVPCRVDFSHQDCLRA</sequence>
<protein>
    <submittedName>
        <fullName evidence="1">Uncharacterized protein</fullName>
    </submittedName>
</protein>
<dbReference type="EMBL" id="KZ679126">
    <property type="protein sequence ID" value="PTB81497.1"/>
    <property type="molecule type" value="Genomic_DNA"/>
</dbReference>
<dbReference type="OrthoDB" id="10675272at2759"/>
<proteinExistence type="predicted"/>
<gene>
    <name evidence="1" type="ORF">M440DRAFT_1387899</name>
</gene>